<dbReference type="SUPFAM" id="SSF56672">
    <property type="entry name" value="DNA/RNA polymerases"/>
    <property type="match status" value="1"/>
</dbReference>
<comment type="caution">
    <text evidence="1">The sequence shown here is derived from an EMBL/GenBank/DDBJ whole genome shotgun (WGS) entry which is preliminary data.</text>
</comment>
<dbReference type="PANTHER" id="PTHR24559:SF435">
    <property type="entry name" value="RIBONUCLEASE H"/>
    <property type="match status" value="1"/>
</dbReference>
<proteinExistence type="predicted"/>
<dbReference type="Proteomes" id="UP000271974">
    <property type="component" value="Unassembled WGS sequence"/>
</dbReference>
<dbReference type="STRING" id="188477.A0A3S0ZKQ9"/>
<sequence>MSPGLDQGSCWNCPKVAVTCCHTAQVCDVLVEPASQPSRAGLFVMPTFARVEKGQTIVHVVNTTGECAIFRPRSILGTDTSATFDSAIDLSVHSATVSAPSSSPACDVWGERDYGESAAKVDMAKLSLNTDLPLEQRAQVGALRIVVTDDSPVALPHRRIPPAHLKEVEAHLEDLLRRGIIRPSFSRYAAPIVVVRKKDGSLRLCCDYRKHKTRRDSFPLPRTDECLDALGGACHFSTLDLASGYHQVAMEE</sequence>
<keyword evidence="2" id="KW-1185">Reference proteome</keyword>
<dbReference type="OrthoDB" id="6150088at2759"/>
<evidence type="ECO:0008006" key="3">
    <source>
        <dbReference type="Google" id="ProtNLM"/>
    </source>
</evidence>
<name>A0A3S0ZKQ9_ELYCH</name>
<accession>A0A3S0ZKQ9</accession>
<dbReference type="PANTHER" id="PTHR24559">
    <property type="entry name" value="TRANSPOSON TY3-I GAG-POL POLYPROTEIN"/>
    <property type="match status" value="1"/>
</dbReference>
<dbReference type="AlphaFoldDB" id="A0A3S0ZKQ9"/>
<gene>
    <name evidence="1" type="ORF">EGW08_015092</name>
</gene>
<dbReference type="EMBL" id="RQTK01000607">
    <property type="protein sequence ID" value="RUS77136.1"/>
    <property type="molecule type" value="Genomic_DNA"/>
</dbReference>
<evidence type="ECO:0000313" key="2">
    <source>
        <dbReference type="Proteomes" id="UP000271974"/>
    </source>
</evidence>
<dbReference type="CDD" id="cd01647">
    <property type="entry name" value="RT_LTR"/>
    <property type="match status" value="1"/>
</dbReference>
<dbReference type="InterPro" id="IPR053134">
    <property type="entry name" value="RNA-dir_DNA_polymerase"/>
</dbReference>
<dbReference type="Gene3D" id="3.10.10.10">
    <property type="entry name" value="HIV Type 1 Reverse Transcriptase, subunit A, domain 1"/>
    <property type="match status" value="1"/>
</dbReference>
<reference evidence="1 2" key="1">
    <citation type="submission" date="2019-01" db="EMBL/GenBank/DDBJ databases">
        <title>A draft genome assembly of the solar-powered sea slug Elysia chlorotica.</title>
        <authorList>
            <person name="Cai H."/>
            <person name="Li Q."/>
            <person name="Fang X."/>
            <person name="Li J."/>
            <person name="Curtis N.E."/>
            <person name="Altenburger A."/>
            <person name="Shibata T."/>
            <person name="Feng M."/>
            <person name="Maeda T."/>
            <person name="Schwartz J.A."/>
            <person name="Shigenobu S."/>
            <person name="Lundholm N."/>
            <person name="Nishiyama T."/>
            <person name="Yang H."/>
            <person name="Hasebe M."/>
            <person name="Li S."/>
            <person name="Pierce S.K."/>
            <person name="Wang J."/>
        </authorList>
    </citation>
    <scope>NUCLEOTIDE SEQUENCE [LARGE SCALE GENOMIC DNA]</scope>
    <source>
        <strain evidence="1">EC2010</strain>
        <tissue evidence="1">Whole organism of an adult</tissue>
    </source>
</reference>
<evidence type="ECO:0000313" key="1">
    <source>
        <dbReference type="EMBL" id="RUS77136.1"/>
    </source>
</evidence>
<protein>
    <recommendedName>
        <fullName evidence="3">Reverse transcriptase domain-containing protein</fullName>
    </recommendedName>
</protein>
<dbReference type="InterPro" id="IPR043502">
    <property type="entry name" value="DNA/RNA_pol_sf"/>
</dbReference>
<organism evidence="1 2">
    <name type="scientific">Elysia chlorotica</name>
    <name type="common">Eastern emerald elysia</name>
    <name type="synonym">Sea slug</name>
    <dbReference type="NCBI Taxonomy" id="188477"/>
    <lineage>
        <taxon>Eukaryota</taxon>
        <taxon>Metazoa</taxon>
        <taxon>Spiralia</taxon>
        <taxon>Lophotrochozoa</taxon>
        <taxon>Mollusca</taxon>
        <taxon>Gastropoda</taxon>
        <taxon>Heterobranchia</taxon>
        <taxon>Euthyneura</taxon>
        <taxon>Panpulmonata</taxon>
        <taxon>Sacoglossa</taxon>
        <taxon>Placobranchoidea</taxon>
        <taxon>Plakobranchidae</taxon>
        <taxon>Elysia</taxon>
    </lineage>
</organism>